<dbReference type="Proteomes" id="UP000546257">
    <property type="component" value="Unassembled WGS sequence"/>
</dbReference>
<organism evidence="4 5">
    <name type="scientific">Halobellus ruber</name>
    <dbReference type="NCBI Taxonomy" id="2761102"/>
    <lineage>
        <taxon>Archaea</taxon>
        <taxon>Methanobacteriati</taxon>
        <taxon>Methanobacteriota</taxon>
        <taxon>Stenosarchaea group</taxon>
        <taxon>Halobacteria</taxon>
        <taxon>Halobacteriales</taxon>
        <taxon>Haloferacaceae</taxon>
        <taxon>Halobellus</taxon>
    </lineage>
</organism>
<dbReference type="PANTHER" id="PTHR14136">
    <property type="entry name" value="BTB_POZ DOMAIN-CONTAINING PROTEIN KCTD9"/>
    <property type="match status" value="1"/>
</dbReference>
<keyword evidence="2" id="KW-0472">Membrane</keyword>
<dbReference type="Pfam" id="PF00805">
    <property type="entry name" value="Pentapeptide"/>
    <property type="match status" value="5"/>
</dbReference>
<evidence type="ECO:0000313" key="5">
    <source>
        <dbReference type="Proteomes" id="UP000546257"/>
    </source>
</evidence>
<name>A0A7J9SKI3_9EURY</name>
<dbReference type="RefSeq" id="WP_185191880.1">
    <property type="nucleotide sequence ID" value="NZ_JACKXD010000001.1"/>
</dbReference>
<keyword evidence="5" id="KW-1185">Reference proteome</keyword>
<feature type="transmembrane region" description="Helical" evidence="2">
    <location>
        <begin position="519"/>
        <end position="537"/>
    </location>
</feature>
<sequence>MAGSGSAWCGYEWPADCERVEGTDEPIAQSCCVREPVADAGRCVWHADPEATDEKTVEALAEARVPDDIADRTSPAGELLDGAILRGRSLEDAVDFAGAILRGADLGDADLESADLTDAILYRADLTDAYLRSADLTDAYLRSADLTDASLPGADLTDAYLRSADLTDAYLRSADLTDASLPGADLTDADLRRADLTDADLRRADLTDADLWDADLTDADLRRADLTDADLRDADLTDADLWDADLTDADLWDADLTDADLSEADLTDADLFDAALTDADLSEADLTDADLREAVLNGVDARQADLSDVDARDAEFTDPPRTTIPLGRRHAAGGSRAGSLLPSVLPDPDPDLAVDPAAIDPGLLTSRDILTPADRRPEGANLEDAVLEHADLRGADFRDARLYQTDLTDTRINAETTFDSTTLYERRPDLDGWFANTTESTHEAGAWVHRRLERLHEDNALSEDARRFHVRKQEAERSHYARLTLAADTLASALGYGGRWCVLTASGALTRHGESVRRVVALSVGVILLSALLYPFVGGFASGAPGDGVETFRLTVGDLTGGDLAAGEVASTLARSLYFSVITFSTIGYGDLFPTGTGSRILVGLESLAGAVLIALLIFVLGRRTAR</sequence>
<dbReference type="SUPFAM" id="SSF81324">
    <property type="entry name" value="Voltage-gated potassium channels"/>
    <property type="match status" value="1"/>
</dbReference>
<gene>
    <name evidence="4" type="ORF">H5V44_04340</name>
</gene>
<evidence type="ECO:0000256" key="1">
    <source>
        <dbReference type="SAM" id="MobiDB-lite"/>
    </source>
</evidence>
<feature type="transmembrane region" description="Helical" evidence="2">
    <location>
        <begin position="601"/>
        <end position="621"/>
    </location>
</feature>
<dbReference type="Gene3D" id="1.10.287.70">
    <property type="match status" value="1"/>
</dbReference>
<feature type="region of interest" description="Disordered" evidence="1">
    <location>
        <begin position="314"/>
        <end position="335"/>
    </location>
</feature>
<evidence type="ECO:0000259" key="3">
    <source>
        <dbReference type="Pfam" id="PF07885"/>
    </source>
</evidence>
<evidence type="ECO:0000313" key="4">
    <source>
        <dbReference type="EMBL" id="MBB6645531.1"/>
    </source>
</evidence>
<proteinExistence type="predicted"/>
<dbReference type="AlphaFoldDB" id="A0A7J9SKI3"/>
<dbReference type="Pfam" id="PF07885">
    <property type="entry name" value="Ion_trans_2"/>
    <property type="match status" value="1"/>
</dbReference>
<dbReference type="SUPFAM" id="SSF141571">
    <property type="entry name" value="Pentapeptide repeat-like"/>
    <property type="match status" value="3"/>
</dbReference>
<keyword evidence="2" id="KW-1133">Transmembrane helix</keyword>
<dbReference type="EMBL" id="JACKXD010000001">
    <property type="protein sequence ID" value="MBB6645531.1"/>
    <property type="molecule type" value="Genomic_DNA"/>
</dbReference>
<dbReference type="InterPro" id="IPR051082">
    <property type="entry name" value="Pentapeptide-BTB/POZ_domain"/>
</dbReference>
<protein>
    <submittedName>
        <fullName evidence="4">Pentapeptide repeat-containing protein</fullName>
    </submittedName>
</protein>
<dbReference type="PANTHER" id="PTHR14136:SF17">
    <property type="entry name" value="BTB_POZ DOMAIN-CONTAINING PROTEIN KCTD9"/>
    <property type="match status" value="1"/>
</dbReference>
<evidence type="ECO:0000256" key="2">
    <source>
        <dbReference type="SAM" id="Phobius"/>
    </source>
</evidence>
<comment type="caution">
    <text evidence="4">The sequence shown here is derived from an EMBL/GenBank/DDBJ whole genome shotgun (WGS) entry which is preliminary data.</text>
</comment>
<reference evidence="4 5" key="1">
    <citation type="submission" date="2020-08" db="EMBL/GenBank/DDBJ databases">
        <authorList>
            <person name="Seo M.-J."/>
        </authorList>
    </citation>
    <scope>NUCLEOTIDE SEQUENCE [LARGE SCALE GENOMIC DNA]</scope>
    <source>
        <strain evidence="4 5">MBLA0160</strain>
    </source>
</reference>
<keyword evidence="2" id="KW-0812">Transmembrane</keyword>
<dbReference type="InterPro" id="IPR001646">
    <property type="entry name" value="5peptide_repeat"/>
</dbReference>
<dbReference type="Gene3D" id="2.160.20.80">
    <property type="entry name" value="E3 ubiquitin-protein ligase SopA"/>
    <property type="match status" value="3"/>
</dbReference>
<feature type="domain" description="Potassium channel" evidence="3">
    <location>
        <begin position="572"/>
        <end position="624"/>
    </location>
</feature>
<accession>A0A7J9SKI3</accession>
<dbReference type="InterPro" id="IPR013099">
    <property type="entry name" value="K_chnl_dom"/>
</dbReference>